<feature type="domain" description="RRM" evidence="4">
    <location>
        <begin position="76"/>
        <end position="155"/>
    </location>
</feature>
<dbReference type="InterPro" id="IPR052462">
    <property type="entry name" value="SLIRP/GR-RBP-like"/>
</dbReference>
<keyword evidence="5" id="KW-1185">Reference proteome</keyword>
<dbReference type="InterPro" id="IPR012677">
    <property type="entry name" value="Nucleotide-bd_a/b_plait_sf"/>
</dbReference>
<proteinExistence type="predicted"/>
<dbReference type="PROSITE" id="PS50102">
    <property type="entry name" value="RRM"/>
    <property type="match status" value="1"/>
</dbReference>
<evidence type="ECO:0000259" key="4">
    <source>
        <dbReference type="PROSITE" id="PS50102"/>
    </source>
</evidence>
<sequence length="174" mass="19860">MRLAIRLFSARGRFLADPFGAPVSSQQKDAQQTSATDENIQGQNEKATPEKKPQKKFYMEVRCAPSLTQREPERSRPLFISHMKWITGQTQLENYFSKYGNLKDISLYFDANTGLHKGYASVTFESPKSIEKVLKDKPHVIDGDIINVEIEAPRTHNKRSTTRTSLSQRHSISF</sequence>
<keyword evidence="1 2" id="KW-0694">RNA-binding</keyword>
<dbReference type="SUPFAM" id="SSF54928">
    <property type="entry name" value="RNA-binding domain, RBD"/>
    <property type="match status" value="1"/>
</dbReference>
<organism evidence="5 6">
    <name type="scientific">Acrobeloides nanus</name>
    <dbReference type="NCBI Taxonomy" id="290746"/>
    <lineage>
        <taxon>Eukaryota</taxon>
        <taxon>Metazoa</taxon>
        <taxon>Ecdysozoa</taxon>
        <taxon>Nematoda</taxon>
        <taxon>Chromadorea</taxon>
        <taxon>Rhabditida</taxon>
        <taxon>Tylenchina</taxon>
        <taxon>Cephalobomorpha</taxon>
        <taxon>Cephaloboidea</taxon>
        <taxon>Cephalobidae</taxon>
        <taxon>Acrobeloides</taxon>
    </lineage>
</organism>
<protein>
    <submittedName>
        <fullName evidence="6">RRM domain-containing protein</fullName>
    </submittedName>
</protein>
<dbReference type="Pfam" id="PF00076">
    <property type="entry name" value="RRM_1"/>
    <property type="match status" value="1"/>
</dbReference>
<dbReference type="PANTHER" id="PTHR48027">
    <property type="entry name" value="HETEROGENEOUS NUCLEAR RIBONUCLEOPROTEIN 87F-RELATED"/>
    <property type="match status" value="1"/>
</dbReference>
<dbReference type="WBParaSite" id="ACRNAN_scaffold600.g14890.t1">
    <property type="protein sequence ID" value="ACRNAN_scaffold600.g14890.t1"/>
    <property type="gene ID" value="ACRNAN_scaffold600.g14890"/>
</dbReference>
<evidence type="ECO:0000256" key="3">
    <source>
        <dbReference type="SAM" id="MobiDB-lite"/>
    </source>
</evidence>
<feature type="compositionally biased region" description="Polar residues" evidence="3">
    <location>
        <begin position="162"/>
        <end position="174"/>
    </location>
</feature>
<evidence type="ECO:0000256" key="1">
    <source>
        <dbReference type="ARBA" id="ARBA00022884"/>
    </source>
</evidence>
<dbReference type="Proteomes" id="UP000887540">
    <property type="component" value="Unplaced"/>
</dbReference>
<evidence type="ECO:0000256" key="2">
    <source>
        <dbReference type="PROSITE-ProRule" id="PRU00176"/>
    </source>
</evidence>
<reference evidence="6" key="1">
    <citation type="submission" date="2022-11" db="UniProtKB">
        <authorList>
            <consortium name="WormBaseParasite"/>
        </authorList>
    </citation>
    <scope>IDENTIFICATION</scope>
</reference>
<dbReference type="AlphaFoldDB" id="A0A914E636"/>
<feature type="compositionally biased region" description="Polar residues" evidence="3">
    <location>
        <begin position="23"/>
        <end position="46"/>
    </location>
</feature>
<feature type="region of interest" description="Disordered" evidence="3">
    <location>
        <begin position="153"/>
        <end position="174"/>
    </location>
</feature>
<name>A0A914E636_9BILA</name>
<dbReference type="InterPro" id="IPR035979">
    <property type="entry name" value="RBD_domain_sf"/>
</dbReference>
<evidence type="ECO:0000313" key="6">
    <source>
        <dbReference type="WBParaSite" id="ACRNAN_scaffold600.g14890.t1"/>
    </source>
</evidence>
<accession>A0A914E636</accession>
<dbReference type="SMART" id="SM00360">
    <property type="entry name" value="RRM"/>
    <property type="match status" value="1"/>
</dbReference>
<dbReference type="InterPro" id="IPR000504">
    <property type="entry name" value="RRM_dom"/>
</dbReference>
<dbReference type="Gene3D" id="3.30.70.330">
    <property type="match status" value="1"/>
</dbReference>
<feature type="region of interest" description="Disordered" evidence="3">
    <location>
        <begin position="19"/>
        <end position="53"/>
    </location>
</feature>
<dbReference type="GO" id="GO:0003723">
    <property type="term" value="F:RNA binding"/>
    <property type="evidence" value="ECO:0007669"/>
    <property type="project" value="UniProtKB-UniRule"/>
</dbReference>
<evidence type="ECO:0000313" key="5">
    <source>
        <dbReference type="Proteomes" id="UP000887540"/>
    </source>
</evidence>